<dbReference type="GO" id="GO:0000139">
    <property type="term" value="C:Golgi membrane"/>
    <property type="evidence" value="ECO:0007669"/>
    <property type="project" value="UniProtKB-SubCell"/>
</dbReference>
<dbReference type="OrthoDB" id="2139606at2759"/>
<evidence type="ECO:0000256" key="10">
    <source>
        <dbReference type="ARBA" id="ARBA00023180"/>
    </source>
</evidence>
<evidence type="ECO:0000256" key="6">
    <source>
        <dbReference type="ARBA" id="ARBA00022968"/>
    </source>
</evidence>
<sequence length="509" mass="58207">MKTNARILIIFTVFSVFTVNLLFYKRLDFNNNVIMKRRYAVEKRMNKFFVDPNSELSPETIAQSKDMKKQSNSKRSILTMNHNEENGVRLNSNPINKATNHFQQRIMNSDERGNRVSAKRRSIRHIIADQRGNLKRSWNRQSHILRTQMMPNSPSPRTSNGSSSIDEDITRKYKSIAQTYRNPLMTTISSTLDKSDGEKIVGKSIISDNDDVNSPIIGINASETRKTYKYLINPYDICNIPASEGPYVLILVLSKPEHFDRRNAIRETWGNIARTKYSRLAFAAGKLVRVVFVLGISNEPHWKHFIQSESATYRDVLQGDILEDYRNLTHKSLLALGWVTESCSTVNFIVKSDDDTFINIPFLVKTLKKQINENVLIGALNPHSKVPRQGLWKTTRREWPGDYFPPYCSGVAYAMSTRTAMKLMETPSVPLIHLEDVYITGILAKAASIEPKGVEGFSFWISNQLNVCDIVQDKILTSHHITPHTMHDIWSQLKNKSVHSKSNCRTVKS</sequence>
<accession>A0A8J1U5C4</accession>
<evidence type="ECO:0000256" key="3">
    <source>
        <dbReference type="ARBA" id="ARBA00022676"/>
    </source>
</evidence>
<gene>
    <name evidence="12" type="ORF">OFUS_LOCUS19742</name>
</gene>
<reference evidence="12" key="1">
    <citation type="submission" date="2022-03" db="EMBL/GenBank/DDBJ databases">
        <authorList>
            <person name="Martin C."/>
        </authorList>
    </citation>
    <scope>NUCLEOTIDE SEQUENCE</scope>
</reference>
<organism evidence="12 13">
    <name type="scientific">Owenia fusiformis</name>
    <name type="common">Polychaete worm</name>
    <dbReference type="NCBI Taxonomy" id="6347"/>
    <lineage>
        <taxon>Eukaryota</taxon>
        <taxon>Metazoa</taxon>
        <taxon>Spiralia</taxon>
        <taxon>Lophotrochozoa</taxon>
        <taxon>Annelida</taxon>
        <taxon>Polychaeta</taxon>
        <taxon>Sedentaria</taxon>
        <taxon>Canalipalpata</taxon>
        <taxon>Sabellida</taxon>
        <taxon>Oweniida</taxon>
        <taxon>Oweniidae</taxon>
        <taxon>Owenia</taxon>
    </lineage>
</organism>
<keyword evidence="13" id="KW-1185">Reference proteome</keyword>
<dbReference type="PANTHER" id="PTHR11214:SF3">
    <property type="entry name" value="BETA-1,3-GALACTOSYLTRANSFERASE 6"/>
    <property type="match status" value="1"/>
</dbReference>
<name>A0A8J1U5C4_OWEFU</name>
<dbReference type="Gene3D" id="3.90.550.50">
    <property type="match status" value="1"/>
</dbReference>
<evidence type="ECO:0000256" key="2">
    <source>
        <dbReference type="ARBA" id="ARBA00008661"/>
    </source>
</evidence>
<evidence type="ECO:0000256" key="9">
    <source>
        <dbReference type="ARBA" id="ARBA00023136"/>
    </source>
</evidence>
<keyword evidence="7 11" id="KW-1133">Transmembrane helix</keyword>
<evidence type="ECO:0000256" key="7">
    <source>
        <dbReference type="ARBA" id="ARBA00022989"/>
    </source>
</evidence>
<dbReference type="GO" id="GO:0006493">
    <property type="term" value="P:protein O-linked glycosylation"/>
    <property type="evidence" value="ECO:0007669"/>
    <property type="project" value="TreeGrafter"/>
</dbReference>
<dbReference type="EMBL" id="CAIIXF020000009">
    <property type="protein sequence ID" value="CAH1795167.1"/>
    <property type="molecule type" value="Genomic_DNA"/>
</dbReference>
<dbReference type="AlphaFoldDB" id="A0A8J1U5C4"/>
<dbReference type="FunFam" id="3.90.550.50:FF:000001">
    <property type="entry name" value="Hexosyltransferase"/>
    <property type="match status" value="1"/>
</dbReference>
<protein>
    <recommendedName>
        <fullName evidence="11">Hexosyltransferase</fullName>
        <ecNumber evidence="11">2.4.1.-</ecNumber>
    </recommendedName>
</protein>
<feature type="transmembrane region" description="Helical" evidence="11">
    <location>
        <begin position="7"/>
        <end position="24"/>
    </location>
</feature>
<evidence type="ECO:0000256" key="11">
    <source>
        <dbReference type="RuleBase" id="RU363063"/>
    </source>
</evidence>
<keyword evidence="4" id="KW-0808">Transferase</keyword>
<comment type="similarity">
    <text evidence="2 11">Belongs to the glycosyltransferase 31 family.</text>
</comment>
<evidence type="ECO:0000256" key="5">
    <source>
        <dbReference type="ARBA" id="ARBA00022692"/>
    </source>
</evidence>
<dbReference type="EC" id="2.4.1.-" evidence="11"/>
<keyword evidence="10" id="KW-0325">Glycoprotein</keyword>
<keyword evidence="5 11" id="KW-0812">Transmembrane</keyword>
<evidence type="ECO:0000256" key="8">
    <source>
        <dbReference type="ARBA" id="ARBA00023034"/>
    </source>
</evidence>
<comment type="subcellular location">
    <subcellularLocation>
        <location evidence="1 11">Golgi apparatus membrane</location>
        <topology evidence="1 11">Single-pass type II membrane protein</topology>
    </subcellularLocation>
</comment>
<proteinExistence type="inferred from homology"/>
<dbReference type="Proteomes" id="UP000749559">
    <property type="component" value="Unassembled WGS sequence"/>
</dbReference>
<keyword evidence="9 11" id="KW-0472">Membrane</keyword>
<dbReference type="Pfam" id="PF01762">
    <property type="entry name" value="Galactosyl_T"/>
    <property type="match status" value="1"/>
</dbReference>
<evidence type="ECO:0000256" key="1">
    <source>
        <dbReference type="ARBA" id="ARBA00004323"/>
    </source>
</evidence>
<dbReference type="PANTHER" id="PTHR11214">
    <property type="entry name" value="BETA-1,3-N-ACETYLGLUCOSAMINYLTRANSFERASE"/>
    <property type="match status" value="1"/>
</dbReference>
<comment type="caution">
    <text evidence="12">The sequence shown here is derived from an EMBL/GenBank/DDBJ whole genome shotgun (WGS) entry which is preliminary data.</text>
</comment>
<evidence type="ECO:0000313" key="13">
    <source>
        <dbReference type="Proteomes" id="UP000749559"/>
    </source>
</evidence>
<dbReference type="InterPro" id="IPR002659">
    <property type="entry name" value="Glyco_trans_31"/>
</dbReference>
<evidence type="ECO:0000256" key="4">
    <source>
        <dbReference type="ARBA" id="ARBA00022679"/>
    </source>
</evidence>
<keyword evidence="8 11" id="KW-0333">Golgi apparatus</keyword>
<keyword evidence="3 11" id="KW-0328">Glycosyltransferase</keyword>
<evidence type="ECO:0000313" key="12">
    <source>
        <dbReference type="EMBL" id="CAH1795167.1"/>
    </source>
</evidence>
<dbReference type="GO" id="GO:0016758">
    <property type="term" value="F:hexosyltransferase activity"/>
    <property type="evidence" value="ECO:0007669"/>
    <property type="project" value="InterPro"/>
</dbReference>
<keyword evidence="6 11" id="KW-0735">Signal-anchor</keyword>